<dbReference type="RefSeq" id="WP_338396364.1">
    <property type="nucleotide sequence ID" value="NZ_AP025327.1"/>
</dbReference>
<gene>
    <name evidence="1" type="ORF">FUAX_55830</name>
</gene>
<keyword evidence="1" id="KW-0614">Plasmid</keyword>
<reference evidence="1 2" key="1">
    <citation type="submission" date="2021-12" db="EMBL/GenBank/DDBJ databases">
        <title>Genome sequencing of bacteria with rrn-lacking chromosome and rrn-plasmid.</title>
        <authorList>
            <person name="Anda M."/>
            <person name="Iwasaki W."/>
        </authorList>
    </citation>
    <scope>NUCLEOTIDE SEQUENCE [LARGE SCALE GENOMIC DNA]</scope>
    <source>
        <strain evidence="1 2">DSM 100852</strain>
        <plasmid evidence="1 2">pFA13</plasmid>
    </source>
</reference>
<organism evidence="1 2">
    <name type="scientific">Fulvitalea axinellae</name>
    <dbReference type="NCBI Taxonomy" id="1182444"/>
    <lineage>
        <taxon>Bacteria</taxon>
        <taxon>Pseudomonadati</taxon>
        <taxon>Bacteroidota</taxon>
        <taxon>Cytophagia</taxon>
        <taxon>Cytophagales</taxon>
        <taxon>Persicobacteraceae</taxon>
        <taxon>Fulvitalea</taxon>
    </lineage>
</organism>
<sequence length="248" mass="27486">MSVQKRLTLKQRFETGDQPTEKDFSDLLDSVFLKDDDQISSFSPEQEARLKEFIYQNATASLSLNKTSFEFGTEAQTVITLTWATNPKDDKITAVTVTDVSNPAQSGSADVGIRETTSFTLRVKRTKSDGSAVGDIIITRTAYGYVPVFYGVSSENTYADIDPYGAGFTKLVQASRKISQKSFSPTDQYVWFISTDGNLSVYDQSGFKQGDFTKTQIQLTLPDGQKTTAFTYVSDDKKTLSNFGYKLA</sequence>
<geneLocation type="plasmid" evidence="1 2">
    <name>pFA13</name>
</geneLocation>
<dbReference type="EMBL" id="AP025327">
    <property type="protein sequence ID" value="BDD13151.1"/>
    <property type="molecule type" value="Genomic_DNA"/>
</dbReference>
<name>A0AAU9DJ46_9BACT</name>
<keyword evidence="2" id="KW-1185">Reference proteome</keyword>
<proteinExistence type="predicted"/>
<accession>A0AAU9DJ46</accession>
<evidence type="ECO:0000313" key="1">
    <source>
        <dbReference type="EMBL" id="BDD13151.1"/>
    </source>
</evidence>
<dbReference type="AlphaFoldDB" id="A0AAU9DJ46"/>
<protein>
    <submittedName>
        <fullName evidence="1">Uncharacterized protein</fullName>
    </submittedName>
</protein>
<dbReference type="KEGG" id="fax:FUAX_55830"/>
<evidence type="ECO:0000313" key="2">
    <source>
        <dbReference type="Proteomes" id="UP001348817"/>
    </source>
</evidence>
<dbReference type="Proteomes" id="UP001348817">
    <property type="component" value="Plasmid pFA13"/>
</dbReference>